<dbReference type="OrthoDB" id="10377896at2759"/>
<dbReference type="OMA" id="YDHEVEI"/>
<reference evidence="2 3" key="1">
    <citation type="journal article" date="2013" name="PLoS Genet.">
        <title>Genomic mechanisms accounting for the adaptation to parasitism in nematode-trapping fungi.</title>
        <authorList>
            <person name="Meerupati T."/>
            <person name="Andersson K.M."/>
            <person name="Friman E."/>
            <person name="Kumar D."/>
            <person name="Tunlid A."/>
            <person name="Ahren D."/>
        </authorList>
    </citation>
    <scope>NUCLEOTIDE SEQUENCE [LARGE SCALE GENOMIC DNA]</scope>
    <source>
        <strain evidence="2 3">CBS 200.50</strain>
    </source>
</reference>
<protein>
    <submittedName>
        <fullName evidence="2">Uncharacterized protein</fullName>
    </submittedName>
</protein>
<dbReference type="HOGENOM" id="CLU_792318_0_0_1"/>
<feature type="transmembrane region" description="Helical" evidence="1">
    <location>
        <begin position="66"/>
        <end position="88"/>
    </location>
</feature>
<organism evidence="2 3">
    <name type="scientific">Dactylellina haptotyla (strain CBS 200.50)</name>
    <name type="common">Nematode-trapping fungus</name>
    <name type="synonym">Monacrosporium haptotylum</name>
    <dbReference type="NCBI Taxonomy" id="1284197"/>
    <lineage>
        <taxon>Eukaryota</taxon>
        <taxon>Fungi</taxon>
        <taxon>Dikarya</taxon>
        <taxon>Ascomycota</taxon>
        <taxon>Pezizomycotina</taxon>
        <taxon>Orbiliomycetes</taxon>
        <taxon>Orbiliales</taxon>
        <taxon>Orbiliaceae</taxon>
        <taxon>Dactylellina</taxon>
    </lineage>
</organism>
<keyword evidence="1" id="KW-1133">Transmembrane helix</keyword>
<sequence>MLAADPPPYSKPPMSILPMYNRDQQCLPFSDQESVLYNDIQTYYYQGSHEGGSILLDSRPSENAKYVKYTSAILPVLYIFAIITTTALHTSVVRSADMPYFLMALYNSTATLISMLCVVFQYSSSNSEDATKDLESIQDRSSRHWKPFAFVLLYLLSEEGFWLSLKSLPELHMHITYLAYPFFLALFTYHWVFGGSVYRLNCVSLYDRNNLQIVGMFGILTLCWSYEMSFEWWSCVVAVAMKGFKDVVARDIMASSSYSASELVMLASSALSVRALTLCFNSMEYAYVRSYFTSMPTTEASKVVVAGACYGIAQLLSLEILRSWEPIKRCWVVLVPAATGAAISLLETFR</sequence>
<comment type="caution">
    <text evidence="2">The sequence shown here is derived from an EMBL/GenBank/DDBJ whole genome shotgun (WGS) entry which is preliminary data.</text>
</comment>
<dbReference type="EMBL" id="AQGS01001182">
    <property type="protein sequence ID" value="EPS35358.1"/>
    <property type="molecule type" value="Genomic_DNA"/>
</dbReference>
<keyword evidence="1" id="KW-0472">Membrane</keyword>
<feature type="transmembrane region" description="Helical" evidence="1">
    <location>
        <begin position="100"/>
        <end position="124"/>
    </location>
</feature>
<accession>S8B8M2</accession>
<gene>
    <name evidence="2" type="ORF">H072_11303</name>
</gene>
<feature type="transmembrane region" description="Helical" evidence="1">
    <location>
        <begin position="175"/>
        <end position="193"/>
    </location>
</feature>
<evidence type="ECO:0000313" key="3">
    <source>
        <dbReference type="Proteomes" id="UP000015100"/>
    </source>
</evidence>
<dbReference type="Proteomes" id="UP000015100">
    <property type="component" value="Unassembled WGS sequence"/>
</dbReference>
<reference evidence="3" key="2">
    <citation type="submission" date="2013-04" db="EMBL/GenBank/DDBJ databases">
        <title>Genomic mechanisms accounting for the adaptation to parasitism in nematode-trapping fungi.</title>
        <authorList>
            <person name="Ahren D.G."/>
        </authorList>
    </citation>
    <scope>NUCLEOTIDE SEQUENCE [LARGE SCALE GENOMIC DNA]</scope>
    <source>
        <strain evidence="3">CBS 200.50</strain>
    </source>
</reference>
<keyword evidence="1" id="KW-0812">Transmembrane</keyword>
<proteinExistence type="predicted"/>
<keyword evidence="3" id="KW-1185">Reference proteome</keyword>
<evidence type="ECO:0000256" key="1">
    <source>
        <dbReference type="SAM" id="Phobius"/>
    </source>
</evidence>
<dbReference type="AlphaFoldDB" id="S8B8M2"/>
<name>S8B8M2_DACHA</name>
<evidence type="ECO:0000313" key="2">
    <source>
        <dbReference type="EMBL" id="EPS35358.1"/>
    </source>
</evidence>